<proteinExistence type="predicted"/>
<keyword evidence="1" id="KW-0732">Signal</keyword>
<protein>
    <submittedName>
        <fullName evidence="2">Uncharacterized protein</fullName>
    </submittedName>
</protein>
<dbReference type="AlphaFoldDB" id="A0A4R6Z4J9"/>
<evidence type="ECO:0000313" key="3">
    <source>
        <dbReference type="Proteomes" id="UP000295293"/>
    </source>
</evidence>
<name>A0A4R6Z4J9_9GAMM</name>
<accession>A0A4R6Z4J9</accession>
<feature type="signal peptide" evidence="1">
    <location>
        <begin position="1"/>
        <end position="21"/>
    </location>
</feature>
<dbReference type="Proteomes" id="UP000295293">
    <property type="component" value="Unassembled WGS sequence"/>
</dbReference>
<organism evidence="2 3">
    <name type="scientific">Tahibacter aquaticus</name>
    <dbReference type="NCBI Taxonomy" id="520092"/>
    <lineage>
        <taxon>Bacteria</taxon>
        <taxon>Pseudomonadati</taxon>
        <taxon>Pseudomonadota</taxon>
        <taxon>Gammaproteobacteria</taxon>
        <taxon>Lysobacterales</taxon>
        <taxon>Rhodanobacteraceae</taxon>
        <taxon>Tahibacter</taxon>
    </lineage>
</organism>
<feature type="chain" id="PRO_5020941990" evidence="1">
    <location>
        <begin position="22"/>
        <end position="247"/>
    </location>
</feature>
<reference evidence="2 3" key="1">
    <citation type="submission" date="2019-03" db="EMBL/GenBank/DDBJ databases">
        <title>Genomic Encyclopedia of Type Strains, Phase IV (KMG-IV): sequencing the most valuable type-strain genomes for metagenomic binning, comparative biology and taxonomic classification.</title>
        <authorList>
            <person name="Goeker M."/>
        </authorList>
    </citation>
    <scope>NUCLEOTIDE SEQUENCE [LARGE SCALE GENOMIC DNA]</scope>
    <source>
        <strain evidence="2 3">DSM 21667</strain>
    </source>
</reference>
<evidence type="ECO:0000313" key="2">
    <source>
        <dbReference type="EMBL" id="TDR46582.1"/>
    </source>
</evidence>
<comment type="caution">
    <text evidence="2">The sequence shown here is derived from an EMBL/GenBank/DDBJ whole genome shotgun (WGS) entry which is preliminary data.</text>
</comment>
<gene>
    <name evidence="2" type="ORF">DFR29_103116</name>
</gene>
<dbReference type="EMBL" id="SNZH01000003">
    <property type="protein sequence ID" value="TDR46582.1"/>
    <property type="molecule type" value="Genomic_DNA"/>
</dbReference>
<dbReference type="RefSeq" id="WP_133817722.1">
    <property type="nucleotide sequence ID" value="NZ_SNZH01000003.1"/>
</dbReference>
<keyword evidence="3" id="KW-1185">Reference proteome</keyword>
<sequence length="247" mass="26637">MDMFKPFCVLAAGLLSFAATAAPQVVPADPVQFERVQLRLTVDSCSFNKQSVSVELRGRTLVLQHQPVLCFAPGPPEVVDIQLGAFPAGDYRAELYAQGADSPSASIAFQVSSIAYVAVYPPLPYPIADYSGLWGTANEAGWGLSLHQGAQHLLFGALFVFDAQRQPQWYTLQAGSWQNTTRWTGQVVQSSGPPWTAATYPPDAAQYTPVGTATLDFGMEPGQEGVAKFTYSINGQTVSKTISRSRL</sequence>
<evidence type="ECO:0000256" key="1">
    <source>
        <dbReference type="SAM" id="SignalP"/>
    </source>
</evidence>